<dbReference type="EMBL" id="CP007155">
    <property type="protein sequence ID" value="AHH95777.1"/>
    <property type="molecule type" value="Genomic_DNA"/>
</dbReference>
<gene>
    <name evidence="2" type="ORF">KALB_2409</name>
</gene>
<organism evidence="2 3">
    <name type="scientific">Kutzneria albida DSM 43870</name>
    <dbReference type="NCBI Taxonomy" id="1449976"/>
    <lineage>
        <taxon>Bacteria</taxon>
        <taxon>Bacillati</taxon>
        <taxon>Actinomycetota</taxon>
        <taxon>Actinomycetes</taxon>
        <taxon>Pseudonocardiales</taxon>
        <taxon>Pseudonocardiaceae</taxon>
        <taxon>Kutzneria</taxon>
    </lineage>
</organism>
<dbReference type="Proteomes" id="UP000019225">
    <property type="component" value="Chromosome"/>
</dbReference>
<dbReference type="SUPFAM" id="SSF48452">
    <property type="entry name" value="TPR-like"/>
    <property type="match status" value="1"/>
</dbReference>
<sequence length="883" mass="95475">MAAEPDFQDRLGALLGRPALTWEPADYRQSAGEHGSTGDLLLAKCRVNPNMAGFFDIVEAESWQSWLAAVAADAREPVIIVVQALSITYRDQDRNLAAALHWAAIHVRLARSLPDGFGPRSSRVGYSKDHYLYAALAGLAKLEGLRGAVEREYALLREAESHYHAGQEARRREGVTERPAVERILGIGSGLEHLYRDLSKAAWRIGDEAEARRYHLLANDHRNDDRTADSEIAELMLRGEYWLDMGQANTALGYFQDAIALAETEQMHTHIVQVTAQAYDRIAEVYNRLGVPRTALLMLAKARELMIGSGKSGFLAGVEVTAARILRTSPRLGVALDHYLRALEYYSAPAEPGAAHTWTAPDGRVLRVIDFEGGFGVLLAAAEVLREDGRRGEAVDFLRLATAIAESVRGSALDEASRIAVQEQRSEALVALARIQLELARETGSPDFADEAWQTMETLRARTFLDMVGDTALALPAGVPAELAAREAELLERRRRLRAEANRDNGFWAAHESIEAELAQVWHSLAALSPETAEYVAVRQARPASHAEVSAVLRDRAPEPSGRAVAVNLFFQDDQTLTLLAVGGGDAHVRVVSSRVDRRRLTKFAAANFGSASRVRELATDLEDLFHHEFAGVVAPFADLCEPGDTVVVGLTGPLHNIPLGAVRLGDDVLLARNPLVISPSASLFRSWRLAIRHGGQGGHAVFGDPTGDLAGARIEAAELAERWGVAPMLGAAATAEALLAALGSAGSVHVAAHAAFSAEDPLASGVRMADRVLTAQEILGIRTSGLDLVALSACESGVYHAQRSEDPMGLPRALLFAGAHSVLASLWKVPDSSAYQLMTGFYSGLRNGLPKAEALRRTALAVRGQDERLDRWAGFVLVGSWL</sequence>
<dbReference type="HOGENOM" id="CLU_326197_0_0_11"/>
<dbReference type="PANTHER" id="PTHR10098:SF112">
    <property type="entry name" value="SLR0380 PROTEIN"/>
    <property type="match status" value="1"/>
</dbReference>
<dbReference type="STRING" id="1449976.KALB_2409"/>
<dbReference type="KEGG" id="kal:KALB_2409"/>
<evidence type="ECO:0000259" key="1">
    <source>
        <dbReference type="Pfam" id="PF12770"/>
    </source>
</evidence>
<evidence type="ECO:0000313" key="2">
    <source>
        <dbReference type="EMBL" id="AHH95777.1"/>
    </source>
</evidence>
<feature type="domain" description="CHAT" evidence="1">
    <location>
        <begin position="643"/>
        <end position="881"/>
    </location>
</feature>
<protein>
    <recommendedName>
        <fullName evidence="1">CHAT domain-containing protein</fullName>
    </recommendedName>
</protein>
<reference evidence="2 3" key="1">
    <citation type="journal article" date="2014" name="BMC Genomics">
        <title>Complete genome sequence of producer of the glycopeptide antibiotic Aculeximycin Kutzneria albida DSM 43870T, a representative of minor genus of Pseudonocardiaceae.</title>
        <authorList>
            <person name="Rebets Y."/>
            <person name="Tokovenko B."/>
            <person name="Lushchyk I."/>
            <person name="Ruckert C."/>
            <person name="Zaburannyi N."/>
            <person name="Bechthold A."/>
            <person name="Kalinowski J."/>
            <person name="Luzhetskyy A."/>
        </authorList>
    </citation>
    <scope>NUCLEOTIDE SEQUENCE [LARGE SCALE GENOMIC DNA]</scope>
    <source>
        <strain evidence="2">DSM 43870</strain>
    </source>
</reference>
<dbReference type="RefSeq" id="WP_148309442.1">
    <property type="nucleotide sequence ID" value="NZ_CP007155.1"/>
</dbReference>
<dbReference type="Gene3D" id="1.25.40.10">
    <property type="entry name" value="Tetratricopeptide repeat domain"/>
    <property type="match status" value="1"/>
</dbReference>
<dbReference type="AlphaFoldDB" id="W5W4H2"/>
<dbReference type="InterPro" id="IPR011990">
    <property type="entry name" value="TPR-like_helical_dom_sf"/>
</dbReference>
<dbReference type="OrthoDB" id="4331905at2"/>
<keyword evidence="3" id="KW-1185">Reference proteome</keyword>
<name>W5W4H2_9PSEU</name>
<accession>W5W4H2</accession>
<proteinExistence type="predicted"/>
<dbReference type="Pfam" id="PF12770">
    <property type="entry name" value="CHAT"/>
    <property type="match status" value="1"/>
</dbReference>
<dbReference type="PANTHER" id="PTHR10098">
    <property type="entry name" value="RAPSYN-RELATED"/>
    <property type="match status" value="1"/>
</dbReference>
<evidence type="ECO:0000313" key="3">
    <source>
        <dbReference type="Proteomes" id="UP000019225"/>
    </source>
</evidence>
<dbReference type="InterPro" id="IPR024983">
    <property type="entry name" value="CHAT_dom"/>
</dbReference>
<dbReference type="eggNOG" id="COG4995">
    <property type="taxonomic scope" value="Bacteria"/>
</dbReference>